<keyword evidence="2" id="KW-1185">Reference proteome</keyword>
<comment type="caution">
    <text evidence="1">The sequence shown here is derived from an EMBL/GenBank/DDBJ whole genome shotgun (WGS) entry which is preliminary data.</text>
</comment>
<dbReference type="Proteomes" id="UP000762676">
    <property type="component" value="Unassembled WGS sequence"/>
</dbReference>
<sequence length="108" mass="12368">MPLFNPKTVTWSWRLRKRPSRRRIGLELNIYLSGGCLIAEEKVILKTAVTAEATCGVLVWWETLSFRTEKSGVRVLLSAGRDLVLEKGFLHTFFSPQSSVERVPNHRQ</sequence>
<proteinExistence type="predicted"/>
<reference evidence="1 2" key="1">
    <citation type="journal article" date="2021" name="Elife">
        <title>Chloroplast acquisition without the gene transfer in kleptoplastic sea slugs, Plakobranchus ocellatus.</title>
        <authorList>
            <person name="Maeda T."/>
            <person name="Takahashi S."/>
            <person name="Yoshida T."/>
            <person name="Shimamura S."/>
            <person name="Takaki Y."/>
            <person name="Nagai Y."/>
            <person name="Toyoda A."/>
            <person name="Suzuki Y."/>
            <person name="Arimoto A."/>
            <person name="Ishii H."/>
            <person name="Satoh N."/>
            <person name="Nishiyama T."/>
            <person name="Hasebe M."/>
            <person name="Maruyama T."/>
            <person name="Minagawa J."/>
            <person name="Obokata J."/>
            <person name="Shigenobu S."/>
        </authorList>
    </citation>
    <scope>NUCLEOTIDE SEQUENCE [LARGE SCALE GENOMIC DNA]</scope>
</reference>
<accession>A0AAV4HA03</accession>
<gene>
    <name evidence="1" type="ORF">ElyMa_006252500</name>
</gene>
<evidence type="ECO:0000313" key="1">
    <source>
        <dbReference type="EMBL" id="GFR94564.1"/>
    </source>
</evidence>
<dbReference type="EMBL" id="BMAT01012557">
    <property type="protein sequence ID" value="GFR94564.1"/>
    <property type="molecule type" value="Genomic_DNA"/>
</dbReference>
<protein>
    <submittedName>
        <fullName evidence="1">Uncharacterized protein</fullName>
    </submittedName>
</protein>
<dbReference type="AlphaFoldDB" id="A0AAV4HA03"/>
<organism evidence="1 2">
    <name type="scientific">Elysia marginata</name>
    <dbReference type="NCBI Taxonomy" id="1093978"/>
    <lineage>
        <taxon>Eukaryota</taxon>
        <taxon>Metazoa</taxon>
        <taxon>Spiralia</taxon>
        <taxon>Lophotrochozoa</taxon>
        <taxon>Mollusca</taxon>
        <taxon>Gastropoda</taxon>
        <taxon>Heterobranchia</taxon>
        <taxon>Euthyneura</taxon>
        <taxon>Panpulmonata</taxon>
        <taxon>Sacoglossa</taxon>
        <taxon>Placobranchoidea</taxon>
        <taxon>Plakobranchidae</taxon>
        <taxon>Elysia</taxon>
    </lineage>
</organism>
<evidence type="ECO:0000313" key="2">
    <source>
        <dbReference type="Proteomes" id="UP000762676"/>
    </source>
</evidence>
<name>A0AAV4HA03_9GAST</name>